<feature type="compositionally biased region" description="Polar residues" evidence="8">
    <location>
        <begin position="231"/>
        <end position="240"/>
    </location>
</feature>
<comment type="caution">
    <text evidence="9">The sequence shown here is derived from an EMBL/GenBank/DDBJ whole genome shotgun (WGS) entry which is preliminary data.</text>
</comment>
<comment type="similarity">
    <text evidence="2 7">Belongs to the PRP38 family.</text>
</comment>
<evidence type="ECO:0000256" key="5">
    <source>
        <dbReference type="ARBA" id="ARBA00023187"/>
    </source>
</evidence>
<gene>
    <name evidence="9" type="ORF">DUNSADRAFT_2431</name>
</gene>
<evidence type="ECO:0000256" key="8">
    <source>
        <dbReference type="SAM" id="MobiDB-lite"/>
    </source>
</evidence>
<evidence type="ECO:0000313" key="10">
    <source>
        <dbReference type="Proteomes" id="UP000815325"/>
    </source>
</evidence>
<evidence type="ECO:0000256" key="4">
    <source>
        <dbReference type="ARBA" id="ARBA00022728"/>
    </source>
</evidence>
<feature type="region of interest" description="Disordered" evidence="8">
    <location>
        <begin position="176"/>
        <end position="314"/>
    </location>
</feature>
<keyword evidence="4 7" id="KW-0747">Spliceosome</keyword>
<accession>A0ABQ7GVP0</accession>
<feature type="compositionally biased region" description="Basic and acidic residues" evidence="8">
    <location>
        <begin position="189"/>
        <end position="199"/>
    </location>
</feature>
<dbReference type="EMBL" id="MU069570">
    <property type="protein sequence ID" value="KAF5838667.1"/>
    <property type="molecule type" value="Genomic_DNA"/>
</dbReference>
<comment type="function">
    <text evidence="7">Required for pre-mRNA splicing.</text>
</comment>
<dbReference type="Proteomes" id="UP000815325">
    <property type="component" value="Unassembled WGS sequence"/>
</dbReference>
<dbReference type="PANTHER" id="PTHR23142">
    <property type="entry name" value="PRE-MRNA-SPLICING FACTOR 38A-RELATED"/>
    <property type="match status" value="1"/>
</dbReference>
<protein>
    <recommendedName>
        <fullName evidence="7">Pre-mRNA-splicing factor 38</fullName>
    </recommendedName>
</protein>
<evidence type="ECO:0000256" key="6">
    <source>
        <dbReference type="ARBA" id="ARBA00023242"/>
    </source>
</evidence>
<name>A0ABQ7GVP0_DUNSA</name>
<sequence length="332" mass="38104">MSGPFVYTNTTTFNLESVLRANILGSDYYNKTCLEMSTWEEVIDEIYECVEDVEPWMSGNARGPSTAFCLLHRLFTLKLNTKQVKDTINHRDSPYIRAIGLLFLRYVADPKTLLSWVGPFLADKEELAPSPGGDKVTMGDFVRDIILEQYYFETIFPRIPKPVMDNIVEELKRRGLPYKPKGNAGQGGPDRRGVDDGNKRPPSVKASLSVAFGQRAPNRAGAREDRYASAISHTGKSNTGAAPGPSTAHERVRERSPSNVYGSSRSSRDERDRERGRESRDRDRDRDRERERERDRERGRDYRDRDSDRGRDRDYRDRDYDRWVLATCVSFC</sequence>
<evidence type="ECO:0000256" key="3">
    <source>
        <dbReference type="ARBA" id="ARBA00022664"/>
    </source>
</evidence>
<evidence type="ECO:0000256" key="2">
    <source>
        <dbReference type="ARBA" id="ARBA00006164"/>
    </source>
</evidence>
<feature type="compositionally biased region" description="Basic and acidic residues" evidence="8">
    <location>
        <begin position="266"/>
        <end position="314"/>
    </location>
</feature>
<comment type="subcellular location">
    <subcellularLocation>
        <location evidence="1 7">Nucleus</location>
    </subcellularLocation>
</comment>
<keyword evidence="10" id="KW-1185">Reference proteome</keyword>
<evidence type="ECO:0000313" key="9">
    <source>
        <dbReference type="EMBL" id="KAF5838667.1"/>
    </source>
</evidence>
<proteinExistence type="inferred from homology"/>
<evidence type="ECO:0000256" key="1">
    <source>
        <dbReference type="ARBA" id="ARBA00004123"/>
    </source>
</evidence>
<keyword evidence="3 7" id="KW-0507">mRNA processing</keyword>
<reference evidence="9" key="1">
    <citation type="submission" date="2017-08" db="EMBL/GenBank/DDBJ databases">
        <authorList>
            <person name="Polle J.E."/>
            <person name="Barry K."/>
            <person name="Cushman J."/>
            <person name="Schmutz J."/>
            <person name="Tran D."/>
            <person name="Hathwaick L.T."/>
            <person name="Yim W.C."/>
            <person name="Jenkins J."/>
            <person name="Mckie-Krisberg Z.M."/>
            <person name="Prochnik S."/>
            <person name="Lindquist E."/>
            <person name="Dockter R.B."/>
            <person name="Adam C."/>
            <person name="Molina H."/>
            <person name="Bunkerborg J."/>
            <person name="Jin E."/>
            <person name="Buchheim M."/>
            <person name="Magnuson J."/>
        </authorList>
    </citation>
    <scope>NUCLEOTIDE SEQUENCE</scope>
    <source>
        <strain evidence="9">CCAP 19/18</strain>
    </source>
</reference>
<dbReference type="InterPro" id="IPR005037">
    <property type="entry name" value="PRP38"/>
</dbReference>
<dbReference type="Pfam" id="PF03371">
    <property type="entry name" value="PRP38"/>
    <property type="match status" value="1"/>
</dbReference>
<keyword evidence="6 7" id="KW-0539">Nucleus</keyword>
<organism evidence="9 10">
    <name type="scientific">Dunaliella salina</name>
    <name type="common">Green alga</name>
    <name type="synonym">Protococcus salinus</name>
    <dbReference type="NCBI Taxonomy" id="3046"/>
    <lineage>
        <taxon>Eukaryota</taxon>
        <taxon>Viridiplantae</taxon>
        <taxon>Chlorophyta</taxon>
        <taxon>core chlorophytes</taxon>
        <taxon>Chlorophyceae</taxon>
        <taxon>CS clade</taxon>
        <taxon>Chlamydomonadales</taxon>
        <taxon>Dunaliellaceae</taxon>
        <taxon>Dunaliella</taxon>
    </lineage>
</organism>
<evidence type="ECO:0000256" key="7">
    <source>
        <dbReference type="RuleBase" id="RU367025"/>
    </source>
</evidence>
<keyword evidence="5 7" id="KW-0508">mRNA splicing</keyword>